<evidence type="ECO:0000256" key="1">
    <source>
        <dbReference type="SAM" id="MobiDB-lite"/>
    </source>
</evidence>
<reference evidence="2 3" key="1">
    <citation type="submission" date="2014-07" db="EMBL/GenBank/DDBJ databases">
        <title>Draft genome sequence of Thalassospira profundimaris PR54-5.</title>
        <authorList>
            <person name="Lai Q."/>
            <person name="Shao Z."/>
        </authorList>
    </citation>
    <scope>NUCLEOTIDE SEQUENCE [LARGE SCALE GENOMIC DNA]</scope>
    <source>
        <strain evidence="2 3">PR54-5</strain>
    </source>
</reference>
<name>A0A367WPV7_9PROT</name>
<dbReference type="AlphaFoldDB" id="A0A367WPV7"/>
<comment type="caution">
    <text evidence="2">The sequence shown here is derived from an EMBL/GenBank/DDBJ whole genome shotgun (WGS) entry which is preliminary data.</text>
</comment>
<evidence type="ECO:0000313" key="3">
    <source>
        <dbReference type="Proteomes" id="UP000252255"/>
    </source>
</evidence>
<sequence length="123" mass="13550">MSKAPILAKPLKKRQRDPLQDVAERSAEADKFVSGAAVATSPAIVKTSDKPAKPQFERKNFRFTVEELQKIDDLKLNLLLASREKGETVSLYDNEIVRLGVLALAEMSTDDVLALVGKLSRAK</sequence>
<accession>A0A367WPV7</accession>
<dbReference type="EMBL" id="JPWI01000015">
    <property type="protein sequence ID" value="RCK43239.1"/>
    <property type="molecule type" value="Genomic_DNA"/>
</dbReference>
<proteinExistence type="predicted"/>
<gene>
    <name evidence="2" type="ORF">TH30_19690</name>
</gene>
<dbReference type="OrthoDB" id="9887742at2"/>
<dbReference type="RefSeq" id="WP_114099710.1">
    <property type="nucleotide sequence ID" value="NZ_JPWI01000015.1"/>
</dbReference>
<evidence type="ECO:0000313" key="2">
    <source>
        <dbReference type="EMBL" id="RCK43239.1"/>
    </source>
</evidence>
<feature type="region of interest" description="Disordered" evidence="1">
    <location>
        <begin position="1"/>
        <end position="20"/>
    </location>
</feature>
<protein>
    <submittedName>
        <fullName evidence="2">Uncharacterized protein</fullName>
    </submittedName>
</protein>
<organism evidence="2 3">
    <name type="scientific">Thalassospira profundimaris</name>
    <dbReference type="NCBI Taxonomy" id="502049"/>
    <lineage>
        <taxon>Bacteria</taxon>
        <taxon>Pseudomonadati</taxon>
        <taxon>Pseudomonadota</taxon>
        <taxon>Alphaproteobacteria</taxon>
        <taxon>Rhodospirillales</taxon>
        <taxon>Thalassospiraceae</taxon>
        <taxon>Thalassospira</taxon>
    </lineage>
</organism>
<dbReference type="Proteomes" id="UP000252255">
    <property type="component" value="Unassembled WGS sequence"/>
</dbReference>